<dbReference type="Proteomes" id="UP000828941">
    <property type="component" value="Chromosome 12"/>
</dbReference>
<accession>A0ACB9LCQ2</accession>
<organism evidence="1 2">
    <name type="scientific">Bauhinia variegata</name>
    <name type="common">Purple orchid tree</name>
    <name type="synonym">Phanera variegata</name>
    <dbReference type="NCBI Taxonomy" id="167791"/>
    <lineage>
        <taxon>Eukaryota</taxon>
        <taxon>Viridiplantae</taxon>
        <taxon>Streptophyta</taxon>
        <taxon>Embryophyta</taxon>
        <taxon>Tracheophyta</taxon>
        <taxon>Spermatophyta</taxon>
        <taxon>Magnoliopsida</taxon>
        <taxon>eudicotyledons</taxon>
        <taxon>Gunneridae</taxon>
        <taxon>Pentapetalae</taxon>
        <taxon>rosids</taxon>
        <taxon>fabids</taxon>
        <taxon>Fabales</taxon>
        <taxon>Fabaceae</taxon>
        <taxon>Cercidoideae</taxon>
        <taxon>Cercideae</taxon>
        <taxon>Bauhiniinae</taxon>
        <taxon>Bauhinia</taxon>
    </lineage>
</organism>
<protein>
    <submittedName>
        <fullName evidence="1">Uncharacterized protein</fullName>
    </submittedName>
</protein>
<evidence type="ECO:0000313" key="2">
    <source>
        <dbReference type="Proteomes" id="UP000828941"/>
    </source>
</evidence>
<keyword evidence="2" id="KW-1185">Reference proteome</keyword>
<reference evidence="1 2" key="1">
    <citation type="journal article" date="2022" name="DNA Res.">
        <title>Chromosomal-level genome assembly of the orchid tree Bauhinia variegata (Leguminosae; Cercidoideae) supports the allotetraploid origin hypothesis of Bauhinia.</title>
        <authorList>
            <person name="Zhong Y."/>
            <person name="Chen Y."/>
            <person name="Zheng D."/>
            <person name="Pang J."/>
            <person name="Liu Y."/>
            <person name="Luo S."/>
            <person name="Meng S."/>
            <person name="Qian L."/>
            <person name="Wei D."/>
            <person name="Dai S."/>
            <person name="Zhou R."/>
        </authorList>
    </citation>
    <scope>NUCLEOTIDE SEQUENCE [LARGE SCALE GENOMIC DNA]</scope>
    <source>
        <tissue evidence="1">Leaf</tissue>
    </source>
</reference>
<proteinExistence type="predicted"/>
<sequence length="362" mass="40057">MGAYDQGSNVTSLGKKRSRSRRDGSNVAETLAKWKEYNNQLESSTNESKPTRKVPAKGSKKGCMKGKGGPENSRCSFRGVRQRTWGKWVAEIREPNRGSRLWLGTFSNAIEAALAYDEAARAMYGPCARLNFPQVSDYSSCKESLNDCSPATTLSTSAATSAGSETTTVSNQSEVYAAEGVKCESETIDANNRDGAHHEAGTPISRVKEEPKDESADNTGIDHRYSKDLRQEAQAIKEVAEDEHQDPMDCSWMDNDLLQGFSMDEMFDVDELLGKLENPIGEPRMMHGPIDFSVDRNLQSEIPSSLSYQLQNPDAKLLGSLHHMEQTPSGVDYGFNFLKTEEPEDNNHTGEEQYLDFGLSDL</sequence>
<evidence type="ECO:0000313" key="1">
    <source>
        <dbReference type="EMBL" id="KAI4306884.1"/>
    </source>
</evidence>
<name>A0ACB9LCQ2_BAUVA</name>
<comment type="caution">
    <text evidence="1">The sequence shown here is derived from an EMBL/GenBank/DDBJ whole genome shotgun (WGS) entry which is preliminary data.</text>
</comment>
<dbReference type="EMBL" id="CM039437">
    <property type="protein sequence ID" value="KAI4306884.1"/>
    <property type="molecule type" value="Genomic_DNA"/>
</dbReference>
<gene>
    <name evidence="1" type="ORF">L6164_030126</name>
</gene>